<dbReference type="InterPro" id="IPR029058">
    <property type="entry name" value="AB_hydrolase_fold"/>
</dbReference>
<gene>
    <name evidence="1" type="ORF">SDC9_183350</name>
</gene>
<reference evidence="1" key="1">
    <citation type="submission" date="2019-08" db="EMBL/GenBank/DDBJ databases">
        <authorList>
            <person name="Kucharzyk K."/>
            <person name="Murdoch R.W."/>
            <person name="Higgins S."/>
            <person name="Loffler F."/>
        </authorList>
    </citation>
    <scope>NUCLEOTIDE SEQUENCE</scope>
</reference>
<dbReference type="PANTHER" id="PTHR47751">
    <property type="entry name" value="SUPERFAMILY HYDROLASE, PUTATIVE (AFU_ORTHOLOGUE AFUA_2G16580)-RELATED"/>
    <property type="match status" value="1"/>
</dbReference>
<evidence type="ECO:0000313" key="1">
    <source>
        <dbReference type="EMBL" id="MPN35848.1"/>
    </source>
</evidence>
<dbReference type="EMBL" id="VSSQ01089674">
    <property type="protein sequence ID" value="MPN35848.1"/>
    <property type="molecule type" value="Genomic_DNA"/>
</dbReference>
<organism evidence="1">
    <name type="scientific">bioreactor metagenome</name>
    <dbReference type="NCBI Taxonomy" id="1076179"/>
    <lineage>
        <taxon>unclassified sequences</taxon>
        <taxon>metagenomes</taxon>
        <taxon>ecological metagenomes</taxon>
    </lineage>
</organism>
<accession>A0A645HA10</accession>
<dbReference type="AlphaFoldDB" id="A0A645HA10"/>
<protein>
    <submittedName>
        <fullName evidence="1">Uncharacterized protein</fullName>
    </submittedName>
</protein>
<comment type="caution">
    <text evidence="1">The sequence shown here is derived from an EMBL/GenBank/DDBJ whole genome shotgun (WGS) entry which is preliminary data.</text>
</comment>
<proteinExistence type="predicted"/>
<dbReference type="PANTHER" id="PTHR47751:SF1">
    <property type="entry name" value="SUPERFAMILY HYDROLASE, PUTATIVE (AFU_ORTHOLOGUE AFUA_2G16580)-RELATED"/>
    <property type="match status" value="1"/>
</dbReference>
<dbReference type="Gene3D" id="3.40.50.1820">
    <property type="entry name" value="alpha/beta hydrolase"/>
    <property type="match status" value="1"/>
</dbReference>
<sequence length="79" mass="8852">MAEFSASDFIGLISPRPILMIAGSEAVTLWMTEEAYNKANNPKEIFLVDSSSHVALYDKEEYVSKAINKLDTFHKENLA</sequence>
<dbReference type="InterPro" id="IPR051411">
    <property type="entry name" value="Polyketide_trans_af380"/>
</dbReference>
<name>A0A645HA10_9ZZZZ</name>